<dbReference type="GO" id="GO:0002935">
    <property type="term" value="F:tRNA (adenine(37)-C2)-methyltransferase activity"/>
    <property type="evidence" value="ECO:0007669"/>
    <property type="project" value="UniProtKB-UniRule"/>
</dbReference>
<evidence type="ECO:0000256" key="3">
    <source>
        <dbReference type="ARBA" id="ARBA00022490"/>
    </source>
</evidence>
<dbReference type="Pfam" id="PF21016">
    <property type="entry name" value="RlmN_N"/>
    <property type="match status" value="1"/>
</dbReference>
<dbReference type="SFLD" id="SFLDS00029">
    <property type="entry name" value="Radical_SAM"/>
    <property type="match status" value="1"/>
</dbReference>
<keyword evidence="8 12" id="KW-0819">tRNA processing</keyword>
<dbReference type="GO" id="GO:0046872">
    <property type="term" value="F:metal ion binding"/>
    <property type="evidence" value="ECO:0007669"/>
    <property type="project" value="UniProtKB-KW"/>
</dbReference>
<dbReference type="PIRSF" id="PIRSF006004">
    <property type="entry name" value="CHP00048"/>
    <property type="match status" value="1"/>
</dbReference>
<dbReference type="Gene3D" id="3.20.20.70">
    <property type="entry name" value="Aldolase class I"/>
    <property type="match status" value="1"/>
</dbReference>
<keyword evidence="15" id="KW-1185">Reference proteome</keyword>
<evidence type="ECO:0000259" key="13">
    <source>
        <dbReference type="PROSITE" id="PS51918"/>
    </source>
</evidence>
<keyword evidence="7 12" id="KW-0949">S-adenosyl-L-methionine</keyword>
<feature type="binding site" evidence="12">
    <location>
        <position position="289"/>
    </location>
    <ligand>
        <name>S-adenosyl-L-methionine</name>
        <dbReference type="ChEBI" id="CHEBI:59789"/>
    </ligand>
</feature>
<keyword evidence="10 12" id="KW-0408">Iron</keyword>
<evidence type="ECO:0000313" key="14">
    <source>
        <dbReference type="EMBL" id="MBM7555513.1"/>
    </source>
</evidence>
<dbReference type="GO" id="GO:0019843">
    <property type="term" value="F:rRNA binding"/>
    <property type="evidence" value="ECO:0007669"/>
    <property type="project" value="UniProtKB-UniRule"/>
</dbReference>
<comment type="function">
    <text evidence="12">Specifically methylates position 2 of adenine 2503 in 23S rRNA and position 2 of adenine 37 in tRNAs.</text>
</comment>
<dbReference type="Proteomes" id="UP000774000">
    <property type="component" value="Unassembled WGS sequence"/>
</dbReference>
<dbReference type="FunFam" id="3.20.20.70:FF:000014">
    <property type="entry name" value="Probable dual-specificity RNA methyltransferase RlmN"/>
    <property type="match status" value="1"/>
</dbReference>
<keyword evidence="5 12" id="KW-0489">Methyltransferase</keyword>
<comment type="catalytic activity">
    <reaction evidence="12">
        <text>adenosine(2503) in 23S rRNA + 2 reduced [2Fe-2S]-[ferredoxin] + 2 S-adenosyl-L-methionine = 2-methyladenosine(2503) in 23S rRNA + 5'-deoxyadenosine + L-methionine + 2 oxidized [2Fe-2S]-[ferredoxin] + S-adenosyl-L-homocysteine</text>
        <dbReference type="Rhea" id="RHEA:42916"/>
        <dbReference type="Rhea" id="RHEA-COMP:10000"/>
        <dbReference type="Rhea" id="RHEA-COMP:10001"/>
        <dbReference type="Rhea" id="RHEA-COMP:10152"/>
        <dbReference type="Rhea" id="RHEA-COMP:10282"/>
        <dbReference type="ChEBI" id="CHEBI:17319"/>
        <dbReference type="ChEBI" id="CHEBI:33737"/>
        <dbReference type="ChEBI" id="CHEBI:33738"/>
        <dbReference type="ChEBI" id="CHEBI:57844"/>
        <dbReference type="ChEBI" id="CHEBI:57856"/>
        <dbReference type="ChEBI" id="CHEBI:59789"/>
        <dbReference type="ChEBI" id="CHEBI:74411"/>
        <dbReference type="ChEBI" id="CHEBI:74497"/>
        <dbReference type="EC" id="2.1.1.192"/>
    </reaction>
</comment>
<dbReference type="EC" id="2.1.1.192" evidence="12"/>
<evidence type="ECO:0000256" key="5">
    <source>
        <dbReference type="ARBA" id="ARBA00022603"/>
    </source>
</evidence>
<proteinExistence type="inferred from homology"/>
<dbReference type="GO" id="GO:0051539">
    <property type="term" value="F:4 iron, 4 sulfur cluster binding"/>
    <property type="evidence" value="ECO:0007669"/>
    <property type="project" value="UniProtKB-UniRule"/>
</dbReference>
<dbReference type="PANTHER" id="PTHR30544:SF5">
    <property type="entry name" value="RADICAL SAM CORE DOMAIN-CONTAINING PROTEIN"/>
    <property type="match status" value="1"/>
</dbReference>
<keyword evidence="3 12" id="KW-0963">Cytoplasm</keyword>
<keyword evidence="2 12" id="KW-0004">4Fe-4S</keyword>
<dbReference type="EMBL" id="JAFBDQ010000001">
    <property type="protein sequence ID" value="MBM7555513.1"/>
    <property type="molecule type" value="Genomic_DNA"/>
</dbReference>
<feature type="binding site" evidence="12">
    <location>
        <begin position="160"/>
        <end position="161"/>
    </location>
    <ligand>
        <name>S-adenosyl-L-methionine</name>
        <dbReference type="ChEBI" id="CHEBI:59789"/>
    </ligand>
</feature>
<accession>A0A938XQL6</accession>
<dbReference type="GO" id="GO:0070475">
    <property type="term" value="P:rRNA base methylation"/>
    <property type="evidence" value="ECO:0007669"/>
    <property type="project" value="UniProtKB-UniRule"/>
</dbReference>
<keyword evidence="11 12" id="KW-0411">Iron-sulfur</keyword>
<dbReference type="RefSeq" id="WP_204700219.1">
    <property type="nucleotide sequence ID" value="NZ_JAFBDQ010000001.1"/>
</dbReference>
<dbReference type="NCBIfam" id="TIGR00048">
    <property type="entry name" value="rRNA_mod_RlmN"/>
    <property type="match status" value="1"/>
</dbReference>
<dbReference type="PROSITE" id="PS51918">
    <property type="entry name" value="RADICAL_SAM"/>
    <property type="match status" value="1"/>
</dbReference>
<evidence type="ECO:0000256" key="6">
    <source>
        <dbReference type="ARBA" id="ARBA00022679"/>
    </source>
</evidence>
<comment type="subcellular location">
    <subcellularLocation>
        <location evidence="1 12">Cytoplasm</location>
    </subcellularLocation>
</comment>
<name>A0A938XQL6_9FIRM</name>
<reference evidence="14" key="1">
    <citation type="submission" date="2021-01" db="EMBL/GenBank/DDBJ databases">
        <title>Genomic Encyclopedia of Type Strains, Phase IV (KMG-IV): sequencing the most valuable type-strain genomes for metagenomic binning, comparative biology and taxonomic classification.</title>
        <authorList>
            <person name="Goeker M."/>
        </authorList>
    </citation>
    <scope>NUCLEOTIDE SEQUENCE</scope>
    <source>
        <strain evidence="14">DSM 23230</strain>
    </source>
</reference>
<dbReference type="InterPro" id="IPR007197">
    <property type="entry name" value="rSAM"/>
</dbReference>
<feature type="binding site" evidence="12">
    <location>
        <position position="120"/>
    </location>
    <ligand>
        <name>[4Fe-4S] cluster</name>
        <dbReference type="ChEBI" id="CHEBI:49883"/>
        <note>4Fe-4S-S-AdoMet</note>
    </ligand>
</feature>
<dbReference type="SUPFAM" id="SSF102114">
    <property type="entry name" value="Radical SAM enzymes"/>
    <property type="match status" value="1"/>
</dbReference>
<keyword evidence="12" id="KW-1015">Disulfide bond</keyword>
<evidence type="ECO:0000313" key="15">
    <source>
        <dbReference type="Proteomes" id="UP000774000"/>
    </source>
</evidence>
<dbReference type="SFLD" id="SFLDG01062">
    <property type="entry name" value="methyltransferase_(Class_A)"/>
    <property type="match status" value="1"/>
</dbReference>
<keyword evidence="4 12" id="KW-0698">rRNA processing</keyword>
<sequence length="340" mass="38441">MDKVNLIGLNKEELENEMKKLEQPSFRAQQILNWIYDKNKFDFAEMTNLGKNLRRELKQHFDLDPLTKLGAQESEDGTIKYLFELSDGEKIEVVYMPSEKGRKTLCISTQVGCAMGCSFCATGLHGLTRNLRAGEIVNQILTVENLRDIEITNVVLMGMGEPLDNYEASLKAISLINGPLNIGMRKITISTCGLVPQIKKLADEELQLTLAVSLHAPNNQLRNKLIPVNQKYPIEELIDACQYYIEKTNRRVTFEYALMDGVNDKLKHAQQLADLLAAKLVHVNLIPINQVQELNYSQPQQDIIAEFETELQKRNIPVTVRKERGADIDAACGQLQGKEE</sequence>
<dbReference type="AlphaFoldDB" id="A0A938XQL6"/>
<evidence type="ECO:0000256" key="2">
    <source>
        <dbReference type="ARBA" id="ARBA00022485"/>
    </source>
</evidence>
<feature type="binding site" evidence="12">
    <location>
        <position position="190"/>
    </location>
    <ligand>
        <name>S-adenosyl-L-methionine</name>
        <dbReference type="ChEBI" id="CHEBI:59789"/>
    </ligand>
</feature>
<comment type="similarity">
    <text evidence="12">Belongs to the radical SAM superfamily. RlmN family.</text>
</comment>
<feature type="binding site" evidence="12">
    <location>
        <position position="113"/>
    </location>
    <ligand>
        <name>[4Fe-4S] cluster</name>
        <dbReference type="ChEBI" id="CHEBI:49883"/>
        <note>4Fe-4S-S-AdoMet</note>
    </ligand>
</feature>
<dbReference type="HAMAP" id="MF_01849">
    <property type="entry name" value="RNA_methyltr_RlmN"/>
    <property type="match status" value="1"/>
</dbReference>
<feature type="active site" description="Proton acceptor" evidence="12">
    <location>
        <position position="92"/>
    </location>
</feature>
<feature type="binding site" evidence="12">
    <location>
        <position position="117"/>
    </location>
    <ligand>
        <name>[4Fe-4S] cluster</name>
        <dbReference type="ChEBI" id="CHEBI:49883"/>
        <note>4Fe-4S-S-AdoMet</note>
    </ligand>
</feature>
<feature type="active site" description="S-methylcysteine intermediate" evidence="12">
    <location>
        <position position="332"/>
    </location>
</feature>
<evidence type="ECO:0000256" key="4">
    <source>
        <dbReference type="ARBA" id="ARBA00022552"/>
    </source>
</evidence>
<dbReference type="CDD" id="cd01335">
    <property type="entry name" value="Radical_SAM"/>
    <property type="match status" value="1"/>
</dbReference>
<evidence type="ECO:0000256" key="12">
    <source>
        <dbReference type="HAMAP-Rule" id="MF_01849"/>
    </source>
</evidence>
<evidence type="ECO:0000256" key="7">
    <source>
        <dbReference type="ARBA" id="ARBA00022691"/>
    </source>
</evidence>
<dbReference type="InterPro" id="IPR004383">
    <property type="entry name" value="rRNA_lsu_MTrfase_RlmN/Cfr"/>
</dbReference>
<dbReference type="GO" id="GO:0005737">
    <property type="term" value="C:cytoplasm"/>
    <property type="evidence" value="ECO:0007669"/>
    <property type="project" value="UniProtKB-SubCell"/>
</dbReference>
<dbReference type="PANTHER" id="PTHR30544">
    <property type="entry name" value="23S RRNA METHYLTRANSFERASE"/>
    <property type="match status" value="1"/>
</dbReference>
<feature type="binding site" evidence="12">
    <location>
        <begin position="213"/>
        <end position="215"/>
    </location>
    <ligand>
        <name>S-adenosyl-L-methionine</name>
        <dbReference type="ChEBI" id="CHEBI:59789"/>
    </ligand>
</feature>
<dbReference type="Gene3D" id="1.10.150.530">
    <property type="match status" value="1"/>
</dbReference>
<dbReference type="InterPro" id="IPR040072">
    <property type="entry name" value="Methyltransferase_A"/>
</dbReference>
<dbReference type="GO" id="GO:0030488">
    <property type="term" value="P:tRNA methylation"/>
    <property type="evidence" value="ECO:0007669"/>
    <property type="project" value="UniProtKB-UniRule"/>
</dbReference>
<evidence type="ECO:0000256" key="1">
    <source>
        <dbReference type="ARBA" id="ARBA00004496"/>
    </source>
</evidence>
<dbReference type="GO" id="GO:0000049">
    <property type="term" value="F:tRNA binding"/>
    <property type="evidence" value="ECO:0007669"/>
    <property type="project" value="UniProtKB-UniRule"/>
</dbReference>
<dbReference type="InterPro" id="IPR027492">
    <property type="entry name" value="RNA_MTrfase_RlmN"/>
</dbReference>
<comment type="cofactor">
    <cofactor evidence="12">
        <name>[4Fe-4S] cluster</name>
        <dbReference type="ChEBI" id="CHEBI:49883"/>
    </cofactor>
    <text evidence="12">Binds 1 [4Fe-4S] cluster. The cluster is coordinated with 3 cysteines and an exchangeable S-adenosyl-L-methionine.</text>
</comment>
<protein>
    <recommendedName>
        <fullName evidence="12">Probable dual-specificity RNA methyltransferase RlmN</fullName>
        <ecNumber evidence="12">2.1.1.192</ecNumber>
    </recommendedName>
    <alternativeName>
        <fullName evidence="12">23S rRNA (adenine(2503)-C(2))-methyltransferase</fullName>
    </alternativeName>
    <alternativeName>
        <fullName evidence="12">23S rRNA m2A2503 methyltransferase</fullName>
    </alternativeName>
    <alternativeName>
        <fullName evidence="12">Ribosomal RNA large subunit methyltransferase N</fullName>
    </alternativeName>
    <alternativeName>
        <fullName evidence="12">tRNA (adenine(37)-C(2))-methyltransferase</fullName>
    </alternativeName>
    <alternativeName>
        <fullName evidence="12">tRNA m2A37 methyltransferase</fullName>
    </alternativeName>
</protein>
<dbReference type="InterPro" id="IPR058240">
    <property type="entry name" value="rSAM_sf"/>
</dbReference>
<comment type="miscellaneous">
    <text evidence="12">Reaction proceeds by a ping-pong mechanism involving intermediate methylation of a conserved cysteine residue.</text>
</comment>
<dbReference type="SFLD" id="SFLDF00275">
    <property type="entry name" value="adenosine_C2_methyltransferase"/>
    <property type="match status" value="1"/>
</dbReference>
<comment type="caution">
    <text evidence="14">The sequence shown here is derived from an EMBL/GenBank/DDBJ whole genome shotgun (WGS) entry which is preliminary data.</text>
</comment>
<evidence type="ECO:0000256" key="8">
    <source>
        <dbReference type="ARBA" id="ARBA00022694"/>
    </source>
</evidence>
<gene>
    <name evidence="12" type="primary">rlmN</name>
    <name evidence="14" type="ORF">JOC47_000337</name>
</gene>
<dbReference type="InterPro" id="IPR048641">
    <property type="entry name" value="RlmN_N"/>
</dbReference>
<comment type="catalytic activity">
    <reaction evidence="12">
        <text>adenosine(37) in tRNA + 2 reduced [2Fe-2S]-[ferredoxin] + 2 S-adenosyl-L-methionine = 2-methyladenosine(37) in tRNA + 5'-deoxyadenosine + L-methionine + 2 oxidized [2Fe-2S]-[ferredoxin] + S-adenosyl-L-homocysteine</text>
        <dbReference type="Rhea" id="RHEA:43332"/>
        <dbReference type="Rhea" id="RHEA-COMP:10000"/>
        <dbReference type="Rhea" id="RHEA-COMP:10001"/>
        <dbReference type="Rhea" id="RHEA-COMP:10162"/>
        <dbReference type="Rhea" id="RHEA-COMP:10485"/>
        <dbReference type="ChEBI" id="CHEBI:17319"/>
        <dbReference type="ChEBI" id="CHEBI:33737"/>
        <dbReference type="ChEBI" id="CHEBI:33738"/>
        <dbReference type="ChEBI" id="CHEBI:57844"/>
        <dbReference type="ChEBI" id="CHEBI:57856"/>
        <dbReference type="ChEBI" id="CHEBI:59789"/>
        <dbReference type="ChEBI" id="CHEBI:74411"/>
        <dbReference type="ChEBI" id="CHEBI:74497"/>
        <dbReference type="EC" id="2.1.1.192"/>
    </reaction>
</comment>
<comment type="caution">
    <text evidence="12">Lacks conserved residue(s) required for the propagation of feature annotation.</text>
</comment>
<keyword evidence="6 12" id="KW-0808">Transferase</keyword>
<feature type="domain" description="Radical SAM core" evidence="13">
    <location>
        <begin position="99"/>
        <end position="327"/>
    </location>
</feature>
<dbReference type="InterPro" id="IPR013785">
    <property type="entry name" value="Aldolase_TIM"/>
</dbReference>
<organism evidence="14 15">
    <name type="scientific">Halanaerobacter jeridensis</name>
    <dbReference type="NCBI Taxonomy" id="706427"/>
    <lineage>
        <taxon>Bacteria</taxon>
        <taxon>Bacillati</taxon>
        <taxon>Bacillota</taxon>
        <taxon>Clostridia</taxon>
        <taxon>Halanaerobiales</taxon>
        <taxon>Halobacteroidaceae</taxon>
        <taxon>Halanaerobacter</taxon>
    </lineage>
</organism>
<dbReference type="GO" id="GO:0070040">
    <property type="term" value="F:rRNA (adenine(2503)-C2-)-methyltransferase activity"/>
    <property type="evidence" value="ECO:0007669"/>
    <property type="project" value="UniProtKB-UniRule"/>
</dbReference>
<evidence type="ECO:0000256" key="11">
    <source>
        <dbReference type="ARBA" id="ARBA00023014"/>
    </source>
</evidence>
<evidence type="ECO:0000256" key="10">
    <source>
        <dbReference type="ARBA" id="ARBA00023004"/>
    </source>
</evidence>
<keyword evidence="9 12" id="KW-0479">Metal-binding</keyword>
<dbReference type="Pfam" id="PF04055">
    <property type="entry name" value="Radical_SAM"/>
    <property type="match status" value="1"/>
</dbReference>
<evidence type="ECO:0000256" key="9">
    <source>
        <dbReference type="ARBA" id="ARBA00022723"/>
    </source>
</evidence>